<comment type="subunit">
    <text evidence="6">Homotetramer.</text>
</comment>
<comment type="similarity">
    <text evidence="6">Belongs to the NnrD/CARKD family.</text>
</comment>
<dbReference type="EC" id="4.2.1.136" evidence="6"/>
<evidence type="ECO:0000256" key="1">
    <source>
        <dbReference type="ARBA" id="ARBA00022741"/>
    </source>
</evidence>
<comment type="cofactor">
    <cofactor evidence="6">
        <name>Mg(2+)</name>
        <dbReference type="ChEBI" id="CHEBI:18420"/>
    </cofactor>
</comment>
<keyword evidence="2 6" id="KW-0067">ATP-binding</keyword>
<keyword evidence="1 6" id="KW-0547">Nucleotide-binding</keyword>
<evidence type="ECO:0000256" key="2">
    <source>
        <dbReference type="ARBA" id="ARBA00022840"/>
    </source>
</evidence>
<dbReference type="SUPFAM" id="SSF53613">
    <property type="entry name" value="Ribokinase-like"/>
    <property type="match status" value="1"/>
</dbReference>
<comment type="catalytic activity">
    <reaction evidence="6">
        <text>(6S)-NADHX + ADP = AMP + phosphate + NADH + H(+)</text>
        <dbReference type="Rhea" id="RHEA:32223"/>
        <dbReference type="ChEBI" id="CHEBI:15378"/>
        <dbReference type="ChEBI" id="CHEBI:43474"/>
        <dbReference type="ChEBI" id="CHEBI:57945"/>
        <dbReference type="ChEBI" id="CHEBI:64074"/>
        <dbReference type="ChEBI" id="CHEBI:456215"/>
        <dbReference type="ChEBI" id="CHEBI:456216"/>
        <dbReference type="EC" id="4.2.1.136"/>
    </reaction>
</comment>
<comment type="function">
    <text evidence="6">Catalyzes the dehydration of the S-form of NAD(P)HX at the expense of ADP, which is converted to AMP. Together with NAD(P)HX epimerase, which catalyzes the epimerization of the S- and R-forms, the enzyme allows the repair of both epimers of NAD(P)HX, a damaged form of NAD(P)H that is a result of enzymatic or heat-dependent hydration.</text>
</comment>
<comment type="caution">
    <text evidence="8">The sequence shown here is derived from an EMBL/GenBank/DDBJ whole genome shotgun (WGS) entry which is preliminary data.</text>
</comment>
<feature type="binding site" evidence="6">
    <location>
        <position position="45"/>
    </location>
    <ligand>
        <name>(6S)-NADPHX</name>
        <dbReference type="ChEBI" id="CHEBI:64076"/>
    </ligand>
</feature>
<dbReference type="PANTHER" id="PTHR12592">
    <property type="entry name" value="ATP-DEPENDENT (S)-NAD(P)H-HYDRATE DEHYDRATASE FAMILY MEMBER"/>
    <property type="match status" value="1"/>
</dbReference>
<dbReference type="GO" id="GO:0052855">
    <property type="term" value="F:ADP-dependent NAD(P)H-hydrate dehydratase activity"/>
    <property type="evidence" value="ECO:0007669"/>
    <property type="project" value="UniProtKB-UniRule"/>
</dbReference>
<reference evidence="8 9" key="1">
    <citation type="journal article" date="2016" name="Nat. Commun.">
        <title>Thousands of microbial genomes shed light on interconnected biogeochemical processes in an aquifer system.</title>
        <authorList>
            <person name="Anantharaman K."/>
            <person name="Brown C.T."/>
            <person name="Hug L.A."/>
            <person name="Sharon I."/>
            <person name="Castelle C.J."/>
            <person name="Probst A.J."/>
            <person name="Thomas B.C."/>
            <person name="Singh A."/>
            <person name="Wilkins M.J."/>
            <person name="Karaoz U."/>
            <person name="Brodie E.L."/>
            <person name="Williams K.H."/>
            <person name="Hubbard S.S."/>
            <person name="Banfield J.F."/>
        </authorList>
    </citation>
    <scope>NUCLEOTIDE SEQUENCE [LARGE SCALE GENOMIC DNA]</scope>
</reference>
<evidence type="ECO:0000256" key="3">
    <source>
        <dbReference type="ARBA" id="ARBA00022857"/>
    </source>
</evidence>
<protein>
    <recommendedName>
        <fullName evidence="6">ADP-dependent (S)-NAD(P)H-hydrate dehydratase</fullName>
        <ecNumber evidence="6">4.2.1.136</ecNumber>
    </recommendedName>
    <alternativeName>
        <fullName evidence="6">ADP-dependent NAD(P)HX dehydratase</fullName>
    </alternativeName>
</protein>
<dbReference type="PANTHER" id="PTHR12592:SF0">
    <property type="entry name" value="ATP-DEPENDENT (S)-NAD(P)H-HYDRATE DEHYDRATASE"/>
    <property type="match status" value="1"/>
</dbReference>
<keyword evidence="3 6" id="KW-0521">NADP</keyword>
<dbReference type="CDD" id="cd01171">
    <property type="entry name" value="YXKO-related"/>
    <property type="match status" value="1"/>
</dbReference>
<dbReference type="PROSITE" id="PS01050">
    <property type="entry name" value="YJEF_C_2"/>
    <property type="match status" value="1"/>
</dbReference>
<dbReference type="InterPro" id="IPR000631">
    <property type="entry name" value="CARKD"/>
</dbReference>
<evidence type="ECO:0000259" key="7">
    <source>
        <dbReference type="PROSITE" id="PS51383"/>
    </source>
</evidence>
<dbReference type="AlphaFoldDB" id="A0A1F7L081"/>
<dbReference type="InterPro" id="IPR029056">
    <property type="entry name" value="Ribokinase-like"/>
</dbReference>
<dbReference type="EMBL" id="MGBR01000001">
    <property type="protein sequence ID" value="OGK73444.1"/>
    <property type="molecule type" value="Genomic_DNA"/>
</dbReference>
<feature type="binding site" evidence="6">
    <location>
        <position position="178"/>
    </location>
    <ligand>
        <name>(6S)-NADPHX</name>
        <dbReference type="ChEBI" id="CHEBI:64076"/>
    </ligand>
</feature>
<accession>A0A1F7L081</accession>
<dbReference type="NCBIfam" id="TIGR00196">
    <property type="entry name" value="yjeF_cterm"/>
    <property type="match status" value="1"/>
</dbReference>
<dbReference type="Proteomes" id="UP000177050">
    <property type="component" value="Unassembled WGS sequence"/>
</dbReference>
<sequence>MLIKTSDIDSIKPFLTKLHLPSRDSHKGQNGKVMLIGGSHLFHSAIIWPAEVASYFVDMVHVASTKENNTIINSIKKKWRNGIVIPQIQIDEYIREDDAILLGTGMMREEKKQVVGPEPKDLNSILDNKNEGKKTFELTQYLLKRFPEKKWVIDAGSLQMMDVVWLMNLRTKPILTPHQKEFTSLFGEHIVDYDRDKKQETVRKYALKYKCIILLKAGYDIISDGESTFVVEGGNAGLTKGGTGDVLSGIIVSFFAKNDPLVSCLLASYLLKKTSEILYEKKAFWYNNSDIIPRLPEVLNTLIRQCKLNI</sequence>
<gene>
    <name evidence="6" type="primary">nnrD</name>
    <name evidence="8" type="ORF">A3K52_01460</name>
</gene>
<dbReference type="PROSITE" id="PS51383">
    <property type="entry name" value="YJEF_C_3"/>
    <property type="match status" value="1"/>
</dbReference>
<dbReference type="InterPro" id="IPR017953">
    <property type="entry name" value="Carbohydrate_kinase_pred_CS"/>
</dbReference>
<keyword evidence="5 6" id="KW-0456">Lyase</keyword>
<comment type="caution">
    <text evidence="6">Lacks conserved residue(s) required for the propagation of feature annotation.</text>
</comment>
<evidence type="ECO:0000256" key="4">
    <source>
        <dbReference type="ARBA" id="ARBA00023027"/>
    </source>
</evidence>
<dbReference type="GO" id="GO:0110051">
    <property type="term" value="P:metabolite repair"/>
    <property type="evidence" value="ECO:0007669"/>
    <property type="project" value="TreeGrafter"/>
</dbReference>
<feature type="binding site" evidence="6">
    <location>
        <position position="245"/>
    </location>
    <ligand>
        <name>(6S)-NADPHX</name>
        <dbReference type="ChEBI" id="CHEBI:64076"/>
    </ligand>
</feature>
<proteinExistence type="inferred from homology"/>
<organism evidence="8 9">
    <name type="scientific">Candidatus Roizmanbacteria bacterium RIFOXYD1_FULL_38_12</name>
    <dbReference type="NCBI Taxonomy" id="1802093"/>
    <lineage>
        <taxon>Bacteria</taxon>
        <taxon>Candidatus Roizmaniibacteriota</taxon>
    </lineage>
</organism>
<feature type="binding site" evidence="6">
    <location>
        <position position="105"/>
    </location>
    <ligand>
        <name>(6S)-NADPHX</name>
        <dbReference type="ChEBI" id="CHEBI:64076"/>
    </ligand>
</feature>
<feature type="binding site" evidence="6">
    <location>
        <position position="244"/>
    </location>
    <ligand>
        <name>AMP</name>
        <dbReference type="ChEBI" id="CHEBI:456215"/>
    </ligand>
</feature>
<feature type="domain" description="YjeF C-terminal" evidence="7">
    <location>
        <begin position="10"/>
        <end position="302"/>
    </location>
</feature>
<evidence type="ECO:0000313" key="9">
    <source>
        <dbReference type="Proteomes" id="UP000177050"/>
    </source>
</evidence>
<dbReference type="GO" id="GO:0005524">
    <property type="term" value="F:ATP binding"/>
    <property type="evidence" value="ECO:0007669"/>
    <property type="project" value="UniProtKB-KW"/>
</dbReference>
<evidence type="ECO:0000313" key="8">
    <source>
        <dbReference type="EMBL" id="OGK73444.1"/>
    </source>
</evidence>
<name>A0A1F7L081_9BACT</name>
<dbReference type="Pfam" id="PF01256">
    <property type="entry name" value="Carb_kinase"/>
    <property type="match status" value="1"/>
</dbReference>
<dbReference type="HAMAP" id="MF_01965">
    <property type="entry name" value="NADHX_dehydratase"/>
    <property type="match status" value="1"/>
</dbReference>
<dbReference type="GO" id="GO:0046496">
    <property type="term" value="P:nicotinamide nucleotide metabolic process"/>
    <property type="evidence" value="ECO:0007669"/>
    <property type="project" value="UniProtKB-UniRule"/>
</dbReference>
<comment type="catalytic activity">
    <reaction evidence="6">
        <text>(6S)-NADPHX + ADP = AMP + phosphate + NADPH + H(+)</text>
        <dbReference type="Rhea" id="RHEA:32235"/>
        <dbReference type="ChEBI" id="CHEBI:15378"/>
        <dbReference type="ChEBI" id="CHEBI:43474"/>
        <dbReference type="ChEBI" id="CHEBI:57783"/>
        <dbReference type="ChEBI" id="CHEBI:64076"/>
        <dbReference type="ChEBI" id="CHEBI:456215"/>
        <dbReference type="ChEBI" id="CHEBI:456216"/>
        <dbReference type="EC" id="4.2.1.136"/>
    </reaction>
</comment>
<evidence type="ECO:0000256" key="6">
    <source>
        <dbReference type="HAMAP-Rule" id="MF_01965"/>
    </source>
</evidence>
<dbReference type="Gene3D" id="3.40.1190.20">
    <property type="match status" value="1"/>
</dbReference>
<evidence type="ECO:0000256" key="5">
    <source>
        <dbReference type="ARBA" id="ARBA00023239"/>
    </source>
</evidence>
<keyword evidence="4 6" id="KW-0520">NAD</keyword>